<evidence type="ECO:0000256" key="5">
    <source>
        <dbReference type="ARBA" id="ARBA00022989"/>
    </source>
</evidence>
<dbReference type="AlphaFoldDB" id="A0A370GGP4"/>
<dbReference type="GO" id="GO:0006784">
    <property type="term" value="P:heme A biosynthetic process"/>
    <property type="evidence" value="ECO:0007669"/>
    <property type="project" value="InterPro"/>
</dbReference>
<dbReference type="InterPro" id="IPR003780">
    <property type="entry name" value="COX15/CtaA_fam"/>
</dbReference>
<reference evidence="13 14" key="1">
    <citation type="submission" date="2018-07" db="EMBL/GenBank/DDBJ databases">
        <title>Genomic Encyclopedia of Type Strains, Phase IV (KMG-IV): sequencing the most valuable type-strain genomes for metagenomic binning, comparative biology and taxonomic classification.</title>
        <authorList>
            <person name="Goeker M."/>
        </authorList>
    </citation>
    <scope>NUCLEOTIDE SEQUENCE [LARGE SCALE GENOMIC DNA]</scope>
    <source>
        <strain evidence="13 14">DSM 16500</strain>
    </source>
</reference>
<evidence type="ECO:0000256" key="4">
    <source>
        <dbReference type="ARBA" id="ARBA00022723"/>
    </source>
</evidence>
<comment type="pathway">
    <text evidence="11">Porphyrin-containing compound metabolism.</text>
</comment>
<feature type="transmembrane region" description="Helical" evidence="12">
    <location>
        <begin position="88"/>
        <end position="106"/>
    </location>
</feature>
<dbReference type="PANTHER" id="PTHR35457">
    <property type="entry name" value="HEME A SYNTHASE"/>
    <property type="match status" value="1"/>
</dbReference>
<accession>A0A370GGP4</accession>
<dbReference type="GO" id="GO:0046872">
    <property type="term" value="F:metal ion binding"/>
    <property type="evidence" value="ECO:0007669"/>
    <property type="project" value="UniProtKB-KW"/>
</dbReference>
<proteinExistence type="predicted"/>
<feature type="transmembrane region" description="Helical" evidence="12">
    <location>
        <begin position="244"/>
        <end position="262"/>
    </location>
</feature>
<keyword evidence="4" id="KW-0479">Metal-binding</keyword>
<evidence type="ECO:0000256" key="12">
    <source>
        <dbReference type="SAM" id="Phobius"/>
    </source>
</evidence>
<feature type="transmembrane region" description="Helical" evidence="12">
    <location>
        <begin position="297"/>
        <end position="320"/>
    </location>
</feature>
<keyword evidence="10" id="KW-1015">Disulfide bond</keyword>
<evidence type="ECO:0000256" key="3">
    <source>
        <dbReference type="ARBA" id="ARBA00022692"/>
    </source>
</evidence>
<sequence length="332" mass="37102">MTHYWFISTKYRRNSKLALFTFLLAFVVILLGAYTRLTDAGLSCPDWPHCYGFITAPHTASQLQDAAQKYPMAPVDIKKAWTEMTHRYFAGTEGILILILAFSILFTRKAKDVKAKTIAFALIALLGVQVMLGMLTVTEKLKPVIVLAHLLTGISILSVLWWAYLDVHVHDDSFVKKTSPLLIPWIWLGLLIVAIQITLGGWVSTHYAGLACIDFPYCNGQLLPNLQLNKADTDLITIHMLHRLGALVTAIYLGILALFLFGKSSFKSIALLIFALVVLQITLGILNIVWLRPVWVALIHHSVAIILLLTLITALVKAYFQSRDNRYGSFLA</sequence>
<feature type="transmembrane region" description="Helical" evidence="12">
    <location>
        <begin position="17"/>
        <end position="37"/>
    </location>
</feature>
<protein>
    <submittedName>
        <fullName evidence="13">Cytochrome c oxidase assembly protein subunit 15</fullName>
    </submittedName>
</protein>
<evidence type="ECO:0000313" key="13">
    <source>
        <dbReference type="EMBL" id="RDI42416.1"/>
    </source>
</evidence>
<evidence type="ECO:0000256" key="6">
    <source>
        <dbReference type="ARBA" id="ARBA00023002"/>
    </source>
</evidence>
<dbReference type="GO" id="GO:0016020">
    <property type="term" value="C:membrane"/>
    <property type="evidence" value="ECO:0007669"/>
    <property type="project" value="UniProtKB-SubCell"/>
</dbReference>
<evidence type="ECO:0000256" key="11">
    <source>
        <dbReference type="ARBA" id="ARBA00023444"/>
    </source>
</evidence>
<dbReference type="GO" id="GO:0016491">
    <property type="term" value="F:oxidoreductase activity"/>
    <property type="evidence" value="ECO:0007669"/>
    <property type="project" value="UniProtKB-KW"/>
</dbReference>
<dbReference type="Proteomes" id="UP000254720">
    <property type="component" value="Unassembled WGS sequence"/>
</dbReference>
<keyword evidence="7" id="KW-0408">Iron</keyword>
<dbReference type="RefSeq" id="WP_170131826.1">
    <property type="nucleotide sequence ID" value="NZ_LR699114.1"/>
</dbReference>
<organism evidence="13 14">
    <name type="scientific">Aquicella lusitana</name>
    <dbReference type="NCBI Taxonomy" id="254246"/>
    <lineage>
        <taxon>Bacteria</taxon>
        <taxon>Pseudomonadati</taxon>
        <taxon>Pseudomonadota</taxon>
        <taxon>Gammaproteobacteria</taxon>
        <taxon>Legionellales</taxon>
        <taxon>Coxiellaceae</taxon>
        <taxon>Aquicella</taxon>
    </lineage>
</organism>
<feature type="transmembrane region" description="Helical" evidence="12">
    <location>
        <begin position="144"/>
        <end position="164"/>
    </location>
</feature>
<keyword evidence="2" id="KW-1003">Cell membrane</keyword>
<evidence type="ECO:0000256" key="10">
    <source>
        <dbReference type="ARBA" id="ARBA00023157"/>
    </source>
</evidence>
<keyword evidence="6" id="KW-0560">Oxidoreductase</keyword>
<comment type="subcellular location">
    <subcellularLocation>
        <location evidence="1">Membrane</location>
        <topology evidence="1">Multi-pass membrane protein</topology>
    </subcellularLocation>
</comment>
<dbReference type="PANTHER" id="PTHR35457:SF1">
    <property type="entry name" value="HEME A SYNTHASE"/>
    <property type="match status" value="1"/>
</dbReference>
<keyword evidence="9 12" id="KW-0472">Membrane</keyword>
<feature type="transmembrane region" description="Helical" evidence="12">
    <location>
        <begin position="185"/>
        <end position="203"/>
    </location>
</feature>
<keyword evidence="8" id="KW-0350">Heme biosynthesis</keyword>
<evidence type="ECO:0000256" key="9">
    <source>
        <dbReference type="ARBA" id="ARBA00023136"/>
    </source>
</evidence>
<dbReference type="EMBL" id="QQAX01000015">
    <property type="protein sequence ID" value="RDI42416.1"/>
    <property type="molecule type" value="Genomic_DNA"/>
</dbReference>
<dbReference type="InterPro" id="IPR050450">
    <property type="entry name" value="COX15/CtaA_HemeA_synthase"/>
</dbReference>
<comment type="caution">
    <text evidence="13">The sequence shown here is derived from an EMBL/GenBank/DDBJ whole genome shotgun (WGS) entry which is preliminary data.</text>
</comment>
<feature type="transmembrane region" description="Helical" evidence="12">
    <location>
        <begin position="118"/>
        <end position="138"/>
    </location>
</feature>
<evidence type="ECO:0000256" key="2">
    <source>
        <dbReference type="ARBA" id="ARBA00022475"/>
    </source>
</evidence>
<evidence type="ECO:0000256" key="7">
    <source>
        <dbReference type="ARBA" id="ARBA00023004"/>
    </source>
</evidence>
<keyword evidence="5 12" id="KW-1133">Transmembrane helix</keyword>
<name>A0A370GGP4_9COXI</name>
<evidence type="ECO:0000256" key="8">
    <source>
        <dbReference type="ARBA" id="ARBA00023133"/>
    </source>
</evidence>
<evidence type="ECO:0000256" key="1">
    <source>
        <dbReference type="ARBA" id="ARBA00004141"/>
    </source>
</evidence>
<feature type="transmembrane region" description="Helical" evidence="12">
    <location>
        <begin position="269"/>
        <end position="291"/>
    </location>
</feature>
<evidence type="ECO:0000313" key="14">
    <source>
        <dbReference type="Proteomes" id="UP000254720"/>
    </source>
</evidence>
<dbReference type="Pfam" id="PF02628">
    <property type="entry name" value="COX15-CtaA"/>
    <property type="match status" value="1"/>
</dbReference>
<keyword evidence="3 12" id="KW-0812">Transmembrane</keyword>
<gene>
    <name evidence="13" type="ORF">C8D86_11519</name>
</gene>
<keyword evidence="14" id="KW-1185">Reference proteome</keyword>